<dbReference type="RefSeq" id="WP_066239355.1">
    <property type="nucleotide sequence ID" value="NZ_LRFC01000009.1"/>
</dbReference>
<dbReference type="InterPro" id="IPR050276">
    <property type="entry name" value="MshD_Acetyltransferase"/>
</dbReference>
<dbReference type="Pfam" id="PF00583">
    <property type="entry name" value="Acetyltransf_1"/>
    <property type="match status" value="1"/>
</dbReference>
<keyword evidence="3" id="KW-1185">Reference proteome</keyword>
<name>A0A163RTT5_9BACL</name>
<sequence length="305" mass="34515">MLVIKRFSELSFNEAISLWNTSWQHYFSDMTMDLNRFLQKVAGEGISLEKSVVAVYDGKPAGFVLNSFRTINGKRYVWNGGTAIAPDFRGMGIGKKLISVCLNIYAEENVDIARLEAIKQNEAAIKLYKKMGYQTFEELIFLQHEGALTTLKAKSTDIHVREASIQEIQELPFYRPVSAWQTQFPSLKDFTCLLAVKDNNSLGYAVYKKGFNENGELAGIVLYQFETDSQYQKEQEVVASLIQKSFAPLDASVKRMTMNIPKKDNSLNRLLTELGFTTLVEQVHMERAIEVKLDSEGVKTFSGID</sequence>
<evidence type="ECO:0000313" key="3">
    <source>
        <dbReference type="Proteomes" id="UP000076567"/>
    </source>
</evidence>
<dbReference type="PROSITE" id="PS51186">
    <property type="entry name" value="GNAT"/>
    <property type="match status" value="1"/>
</dbReference>
<protein>
    <recommendedName>
        <fullName evidence="1">N-acetyltransferase domain-containing protein</fullName>
    </recommendedName>
</protein>
<dbReference type="AlphaFoldDB" id="A0A163RTT5"/>
<evidence type="ECO:0000259" key="1">
    <source>
        <dbReference type="PROSITE" id="PS51186"/>
    </source>
</evidence>
<dbReference type="EMBL" id="LRFC01000009">
    <property type="protein sequence ID" value="KZE67569.1"/>
    <property type="molecule type" value="Genomic_DNA"/>
</dbReference>
<reference evidence="3" key="1">
    <citation type="submission" date="2016-01" db="EMBL/GenBank/DDBJ databases">
        <title>Draft genome of Chromobacterium sp. F49.</title>
        <authorList>
            <person name="Hong K.W."/>
        </authorList>
    </citation>
    <scope>NUCLEOTIDE SEQUENCE [LARGE SCALE GENOMIC DNA]</scope>
    <source>
        <strain evidence="3">P7IIIA</strain>
    </source>
</reference>
<dbReference type="InterPro" id="IPR000182">
    <property type="entry name" value="GNAT_dom"/>
</dbReference>
<proteinExistence type="predicted"/>
<feature type="domain" description="N-acetyltransferase" evidence="1">
    <location>
        <begin position="2"/>
        <end position="157"/>
    </location>
</feature>
<gene>
    <name evidence="2" type="ORF">AWM68_19085</name>
</gene>
<dbReference type="Proteomes" id="UP000076567">
    <property type="component" value="Unassembled WGS sequence"/>
</dbReference>
<dbReference type="CDD" id="cd04301">
    <property type="entry name" value="NAT_SF"/>
    <property type="match status" value="1"/>
</dbReference>
<dbReference type="PANTHER" id="PTHR43617">
    <property type="entry name" value="L-AMINO ACID N-ACETYLTRANSFERASE"/>
    <property type="match status" value="1"/>
</dbReference>
<accession>A0A163RTT5</accession>
<dbReference type="SUPFAM" id="SSF55729">
    <property type="entry name" value="Acyl-CoA N-acyltransferases (Nat)"/>
    <property type="match status" value="1"/>
</dbReference>
<comment type="caution">
    <text evidence="2">The sequence shown here is derived from an EMBL/GenBank/DDBJ whole genome shotgun (WGS) entry which is preliminary data.</text>
</comment>
<organism evidence="2 3">
    <name type="scientific">Fictibacillus phosphorivorans</name>
    <dbReference type="NCBI Taxonomy" id="1221500"/>
    <lineage>
        <taxon>Bacteria</taxon>
        <taxon>Bacillati</taxon>
        <taxon>Bacillota</taxon>
        <taxon>Bacilli</taxon>
        <taxon>Bacillales</taxon>
        <taxon>Fictibacillaceae</taxon>
        <taxon>Fictibacillus</taxon>
    </lineage>
</organism>
<evidence type="ECO:0000313" key="2">
    <source>
        <dbReference type="EMBL" id="KZE67569.1"/>
    </source>
</evidence>
<dbReference type="InterPro" id="IPR016181">
    <property type="entry name" value="Acyl_CoA_acyltransferase"/>
</dbReference>
<dbReference type="Gene3D" id="3.40.630.30">
    <property type="match status" value="1"/>
</dbReference>
<dbReference type="GO" id="GO:0016747">
    <property type="term" value="F:acyltransferase activity, transferring groups other than amino-acyl groups"/>
    <property type="evidence" value="ECO:0007669"/>
    <property type="project" value="InterPro"/>
</dbReference>